<name>A0A660L5F0_9ACTN</name>
<dbReference type="Pfam" id="PF00069">
    <property type="entry name" value="Pkinase"/>
    <property type="match status" value="1"/>
</dbReference>
<dbReference type="Gene3D" id="1.10.510.10">
    <property type="entry name" value="Transferase(Phosphotransferase) domain 1"/>
    <property type="match status" value="1"/>
</dbReference>
<feature type="domain" description="Protein kinase" evidence="9">
    <location>
        <begin position="11"/>
        <end position="263"/>
    </location>
</feature>
<protein>
    <recommendedName>
        <fullName evidence="1">non-specific serine/threonine protein kinase</fullName>
        <ecNumber evidence="1">2.7.11.1</ecNumber>
    </recommendedName>
</protein>
<dbReference type="GO" id="GO:0005524">
    <property type="term" value="F:ATP binding"/>
    <property type="evidence" value="ECO:0007669"/>
    <property type="project" value="UniProtKB-UniRule"/>
</dbReference>
<accession>A0A660L5F0</accession>
<dbReference type="CDD" id="cd14014">
    <property type="entry name" value="STKc_PknB_like"/>
    <property type="match status" value="1"/>
</dbReference>
<sequence>MFAPGDELGDYVIERRLGAGGFGEVFLAVERSLKRRVALKFVRPAFAADAGFVERFEREADAMALVEHPNIVPIYARREEDGVRYLAMRYVAGGSLDAYLAGQPRLTDVVELLAGVAEGLDHCHARGVVHRDLKPANVLVDAERGCGLLADFGIADAEDFSTMTAPGNLLGTRAYMAPETLMGGAATPASDRWALAAIAYRAATGTLPHGRTDPPGAPPVRPSLRDDRFGPAVDRVLLRALSADPARRHDDARAFIAELREAIEPPTHRSSTPPPTLPAARTLLARRMWSVAGAAVVLLPVAAYGVATLTDRAAAHCHPAYAGACLNPDAGDYDCRSGGGDGPNYVTHAVRVVGEDVFGLDGNGDHVAC</sequence>
<keyword evidence="11" id="KW-1185">Reference proteome</keyword>
<dbReference type="SUPFAM" id="SSF56112">
    <property type="entry name" value="Protein kinase-like (PK-like)"/>
    <property type="match status" value="1"/>
</dbReference>
<keyword evidence="4 7" id="KW-0547">Nucleotide-binding</keyword>
<evidence type="ECO:0000313" key="10">
    <source>
        <dbReference type="EMBL" id="RKQ86810.1"/>
    </source>
</evidence>
<evidence type="ECO:0000256" key="7">
    <source>
        <dbReference type="PROSITE-ProRule" id="PRU10141"/>
    </source>
</evidence>
<feature type="region of interest" description="Disordered" evidence="8">
    <location>
        <begin position="206"/>
        <end position="226"/>
    </location>
</feature>
<organism evidence="10 11">
    <name type="scientific">Solirubrobacter pauli</name>
    <dbReference type="NCBI Taxonomy" id="166793"/>
    <lineage>
        <taxon>Bacteria</taxon>
        <taxon>Bacillati</taxon>
        <taxon>Actinomycetota</taxon>
        <taxon>Thermoleophilia</taxon>
        <taxon>Solirubrobacterales</taxon>
        <taxon>Solirubrobacteraceae</taxon>
        <taxon>Solirubrobacter</taxon>
    </lineage>
</organism>
<dbReference type="Proteomes" id="UP000278962">
    <property type="component" value="Unassembled WGS sequence"/>
</dbReference>
<evidence type="ECO:0000256" key="5">
    <source>
        <dbReference type="ARBA" id="ARBA00022777"/>
    </source>
</evidence>
<evidence type="ECO:0000256" key="6">
    <source>
        <dbReference type="ARBA" id="ARBA00022840"/>
    </source>
</evidence>
<dbReference type="SMART" id="SM00220">
    <property type="entry name" value="S_TKc"/>
    <property type="match status" value="1"/>
</dbReference>
<evidence type="ECO:0000256" key="8">
    <source>
        <dbReference type="SAM" id="MobiDB-lite"/>
    </source>
</evidence>
<proteinExistence type="predicted"/>
<keyword evidence="5 10" id="KW-0418">Kinase</keyword>
<dbReference type="Gene3D" id="3.30.200.20">
    <property type="entry name" value="Phosphorylase Kinase, domain 1"/>
    <property type="match status" value="1"/>
</dbReference>
<keyword evidence="6 7" id="KW-0067">ATP-binding</keyword>
<keyword evidence="3" id="KW-0808">Transferase</keyword>
<evidence type="ECO:0000259" key="9">
    <source>
        <dbReference type="PROSITE" id="PS50011"/>
    </source>
</evidence>
<evidence type="ECO:0000256" key="4">
    <source>
        <dbReference type="ARBA" id="ARBA00022741"/>
    </source>
</evidence>
<dbReference type="EC" id="2.7.11.1" evidence="1"/>
<dbReference type="RefSeq" id="WP_170179361.1">
    <property type="nucleotide sequence ID" value="NZ_RBIL01000002.1"/>
</dbReference>
<evidence type="ECO:0000256" key="3">
    <source>
        <dbReference type="ARBA" id="ARBA00022679"/>
    </source>
</evidence>
<dbReference type="PANTHER" id="PTHR43289:SF6">
    <property type="entry name" value="SERINE_THREONINE-PROTEIN KINASE NEKL-3"/>
    <property type="match status" value="1"/>
</dbReference>
<gene>
    <name evidence="10" type="ORF">C8N24_4825</name>
</gene>
<evidence type="ECO:0000256" key="2">
    <source>
        <dbReference type="ARBA" id="ARBA00022527"/>
    </source>
</evidence>
<evidence type="ECO:0000256" key="1">
    <source>
        <dbReference type="ARBA" id="ARBA00012513"/>
    </source>
</evidence>
<dbReference type="AlphaFoldDB" id="A0A660L5F0"/>
<dbReference type="PROSITE" id="PS00108">
    <property type="entry name" value="PROTEIN_KINASE_ST"/>
    <property type="match status" value="1"/>
</dbReference>
<dbReference type="InterPro" id="IPR017441">
    <property type="entry name" value="Protein_kinase_ATP_BS"/>
</dbReference>
<dbReference type="InterPro" id="IPR000719">
    <property type="entry name" value="Prot_kinase_dom"/>
</dbReference>
<feature type="binding site" evidence="7">
    <location>
        <position position="40"/>
    </location>
    <ligand>
        <name>ATP</name>
        <dbReference type="ChEBI" id="CHEBI:30616"/>
    </ligand>
</feature>
<dbReference type="PROSITE" id="PS00107">
    <property type="entry name" value="PROTEIN_KINASE_ATP"/>
    <property type="match status" value="1"/>
</dbReference>
<dbReference type="InterPro" id="IPR008271">
    <property type="entry name" value="Ser/Thr_kinase_AS"/>
</dbReference>
<dbReference type="EMBL" id="RBIL01000002">
    <property type="protein sequence ID" value="RKQ86810.1"/>
    <property type="molecule type" value="Genomic_DNA"/>
</dbReference>
<dbReference type="PROSITE" id="PS50011">
    <property type="entry name" value="PROTEIN_KINASE_DOM"/>
    <property type="match status" value="1"/>
</dbReference>
<dbReference type="InterPro" id="IPR011009">
    <property type="entry name" value="Kinase-like_dom_sf"/>
</dbReference>
<dbReference type="PANTHER" id="PTHR43289">
    <property type="entry name" value="MITOGEN-ACTIVATED PROTEIN KINASE KINASE KINASE 20-RELATED"/>
    <property type="match status" value="1"/>
</dbReference>
<comment type="caution">
    <text evidence="10">The sequence shown here is derived from an EMBL/GenBank/DDBJ whole genome shotgun (WGS) entry which is preliminary data.</text>
</comment>
<dbReference type="GO" id="GO:0004674">
    <property type="term" value="F:protein serine/threonine kinase activity"/>
    <property type="evidence" value="ECO:0007669"/>
    <property type="project" value="UniProtKB-KW"/>
</dbReference>
<keyword evidence="2 10" id="KW-0723">Serine/threonine-protein kinase</keyword>
<reference evidence="10 11" key="1">
    <citation type="submission" date="2018-10" db="EMBL/GenBank/DDBJ databases">
        <title>Genomic Encyclopedia of Archaeal and Bacterial Type Strains, Phase II (KMG-II): from individual species to whole genera.</title>
        <authorList>
            <person name="Goeker M."/>
        </authorList>
    </citation>
    <scope>NUCLEOTIDE SEQUENCE [LARGE SCALE GENOMIC DNA]</scope>
    <source>
        <strain evidence="10 11">DSM 14954</strain>
    </source>
</reference>
<evidence type="ECO:0000313" key="11">
    <source>
        <dbReference type="Proteomes" id="UP000278962"/>
    </source>
</evidence>